<name>A0ABD3SYB0_9LAMI</name>
<dbReference type="InterPro" id="IPR015943">
    <property type="entry name" value="WD40/YVTN_repeat-like_dom_sf"/>
</dbReference>
<dbReference type="EMBL" id="JBJXBP010000005">
    <property type="protein sequence ID" value="KAL3829614.1"/>
    <property type="molecule type" value="Genomic_DNA"/>
</dbReference>
<keyword evidence="4" id="KW-0863">Zinc-finger</keyword>
<keyword evidence="4" id="KW-0862">Zinc</keyword>
<dbReference type="InterPro" id="IPR000571">
    <property type="entry name" value="Znf_CCCH"/>
</dbReference>
<evidence type="ECO:0000256" key="4">
    <source>
        <dbReference type="PROSITE-ProRule" id="PRU00723"/>
    </source>
</evidence>
<dbReference type="Proteomes" id="UP001634393">
    <property type="component" value="Unassembled WGS sequence"/>
</dbReference>
<proteinExistence type="predicted"/>
<dbReference type="PROSITE" id="PS50294">
    <property type="entry name" value="WD_REPEATS_REGION"/>
    <property type="match status" value="1"/>
</dbReference>
<dbReference type="PROSITE" id="PS50082">
    <property type="entry name" value="WD_REPEATS_2"/>
    <property type="match status" value="3"/>
</dbReference>
<dbReference type="InterPro" id="IPR001680">
    <property type="entry name" value="WD40_rpt"/>
</dbReference>
<feature type="domain" description="C3H1-type" evidence="6">
    <location>
        <begin position="22"/>
        <end position="47"/>
    </location>
</feature>
<evidence type="ECO:0000313" key="8">
    <source>
        <dbReference type="Proteomes" id="UP001634393"/>
    </source>
</evidence>
<gene>
    <name evidence="7" type="ORF">ACJIZ3_018416</name>
</gene>
<dbReference type="Gene3D" id="2.130.10.10">
    <property type="entry name" value="YVTN repeat-like/Quinoprotein amine dehydrogenase"/>
    <property type="match status" value="2"/>
</dbReference>
<dbReference type="PANTHER" id="PTHR44489">
    <property type="match status" value="1"/>
</dbReference>
<evidence type="ECO:0000256" key="1">
    <source>
        <dbReference type="ARBA" id="ARBA00022574"/>
    </source>
</evidence>
<keyword evidence="8" id="KW-1185">Reference proteome</keyword>
<sequence>MAARTANKFISVQNRVGGGYHGKYQVCMYWLQGRCNRNPCKFMHRESPPPMTEQPHSPHDIVHQLSRKTTWRNPKCNTPKSGTISTDGGDRPTSTSGRNTQPKVLPYTARKIIVLNQEPKVLSHTGTKINDLNQQPKVLSHTGRKINDLNQQPKVLSRTGRKINDLNQDIVISAVTGDCGLKDQQIEPEKSCADFLSLNQCKYWVSGNCVHGDNCKDLHSWSSGTGFTMVTKLEGHTKAISGISRPSGSHKLYSGGKDKCICAWDCSSGQCAGSVCLDGEVGCLINEGPWVFVGLPNTVKVWNSQNQAEFSLSGPVGQVHCMVVDDDKLFAGIEDGSILVWKWNPETGVPEPAAILKGHSGAVCSIVIGANRLYSGSRDCTVKMWDVQKLELMQTLDGHTRDVTSVICWDRYLLSASLDNTLKVWSSTESGTLKVAHEIKEDHGVIALCGIHDAEARPILLCSYNDNTIRLYDLPSFAERGRIFSKREVEVIQIGIGGLFFTGDATGEVTVWKLNGVPQEPTSQ</sequence>
<feature type="zinc finger region" description="C3H1-type" evidence="4">
    <location>
        <begin position="195"/>
        <end position="222"/>
    </location>
</feature>
<dbReference type="PROSITE" id="PS00678">
    <property type="entry name" value="WD_REPEATS_1"/>
    <property type="match status" value="1"/>
</dbReference>
<reference evidence="7 8" key="1">
    <citation type="submission" date="2024-12" db="EMBL/GenBank/DDBJ databases">
        <title>The unique morphological basis and parallel evolutionary history of personate flowers in Penstemon.</title>
        <authorList>
            <person name="Depatie T.H."/>
            <person name="Wessinger C.A."/>
        </authorList>
    </citation>
    <scope>NUCLEOTIDE SEQUENCE [LARGE SCALE GENOMIC DNA]</scope>
    <source>
        <strain evidence="7">WTNN_2</strain>
        <tissue evidence="7">Leaf</tissue>
    </source>
</reference>
<evidence type="ECO:0000256" key="2">
    <source>
        <dbReference type="ARBA" id="ARBA00022737"/>
    </source>
</evidence>
<dbReference type="InterPro" id="IPR044715">
    <property type="entry name" value="WDR86-like"/>
</dbReference>
<evidence type="ECO:0000256" key="5">
    <source>
        <dbReference type="SAM" id="MobiDB-lite"/>
    </source>
</evidence>
<dbReference type="PANTHER" id="PTHR44489:SF16">
    <property type="entry name" value="ANAPHASE-PROMOTING COMPLEX SUBUNIT 4 WD40 DOMAIN-CONTAINING PROTEIN"/>
    <property type="match status" value="1"/>
</dbReference>
<dbReference type="SUPFAM" id="SSF50978">
    <property type="entry name" value="WD40 repeat-like"/>
    <property type="match status" value="1"/>
</dbReference>
<evidence type="ECO:0000313" key="7">
    <source>
        <dbReference type="EMBL" id="KAL3829614.1"/>
    </source>
</evidence>
<dbReference type="InterPro" id="IPR036322">
    <property type="entry name" value="WD40_repeat_dom_sf"/>
</dbReference>
<keyword evidence="2" id="KW-0677">Repeat</keyword>
<dbReference type="PRINTS" id="PR00320">
    <property type="entry name" value="GPROTEINBRPT"/>
</dbReference>
<protein>
    <recommendedName>
        <fullName evidence="6">C3H1-type domain-containing protein</fullName>
    </recommendedName>
</protein>
<dbReference type="InterPro" id="IPR020472">
    <property type="entry name" value="WD40_PAC1"/>
</dbReference>
<dbReference type="GO" id="GO:0008270">
    <property type="term" value="F:zinc ion binding"/>
    <property type="evidence" value="ECO:0007669"/>
    <property type="project" value="UniProtKB-KW"/>
</dbReference>
<dbReference type="SMART" id="SM00320">
    <property type="entry name" value="WD40"/>
    <property type="match status" value="5"/>
</dbReference>
<feature type="domain" description="C3H1-type" evidence="6">
    <location>
        <begin position="195"/>
        <end position="222"/>
    </location>
</feature>
<accession>A0ABD3SYB0</accession>
<keyword evidence="4" id="KW-0479">Metal-binding</keyword>
<dbReference type="InterPro" id="IPR019775">
    <property type="entry name" value="WD40_repeat_CS"/>
</dbReference>
<dbReference type="Pfam" id="PF00400">
    <property type="entry name" value="WD40"/>
    <property type="match status" value="3"/>
</dbReference>
<comment type="caution">
    <text evidence="7">The sequence shown here is derived from an EMBL/GenBank/DDBJ whole genome shotgun (WGS) entry which is preliminary data.</text>
</comment>
<dbReference type="SMART" id="SM00356">
    <property type="entry name" value="ZnF_C3H1"/>
    <property type="match status" value="2"/>
</dbReference>
<evidence type="ECO:0000256" key="3">
    <source>
        <dbReference type="PROSITE-ProRule" id="PRU00221"/>
    </source>
</evidence>
<dbReference type="Gene3D" id="3.30.1370.210">
    <property type="match status" value="1"/>
</dbReference>
<feature type="repeat" description="WD" evidence="3">
    <location>
        <begin position="396"/>
        <end position="435"/>
    </location>
</feature>
<feature type="repeat" description="WD" evidence="3">
    <location>
        <begin position="356"/>
        <end position="395"/>
    </location>
</feature>
<feature type="repeat" description="WD" evidence="3">
    <location>
        <begin position="233"/>
        <end position="274"/>
    </location>
</feature>
<dbReference type="AlphaFoldDB" id="A0ABD3SYB0"/>
<feature type="region of interest" description="Disordered" evidence="5">
    <location>
        <begin position="71"/>
        <end position="102"/>
    </location>
</feature>
<organism evidence="7 8">
    <name type="scientific">Penstemon smallii</name>
    <dbReference type="NCBI Taxonomy" id="265156"/>
    <lineage>
        <taxon>Eukaryota</taxon>
        <taxon>Viridiplantae</taxon>
        <taxon>Streptophyta</taxon>
        <taxon>Embryophyta</taxon>
        <taxon>Tracheophyta</taxon>
        <taxon>Spermatophyta</taxon>
        <taxon>Magnoliopsida</taxon>
        <taxon>eudicotyledons</taxon>
        <taxon>Gunneridae</taxon>
        <taxon>Pentapetalae</taxon>
        <taxon>asterids</taxon>
        <taxon>lamiids</taxon>
        <taxon>Lamiales</taxon>
        <taxon>Plantaginaceae</taxon>
        <taxon>Cheloneae</taxon>
        <taxon>Penstemon</taxon>
    </lineage>
</organism>
<feature type="zinc finger region" description="C3H1-type" evidence="4">
    <location>
        <begin position="22"/>
        <end position="47"/>
    </location>
</feature>
<evidence type="ECO:0000259" key="6">
    <source>
        <dbReference type="PROSITE" id="PS50103"/>
    </source>
</evidence>
<dbReference type="PROSITE" id="PS50103">
    <property type="entry name" value="ZF_C3H1"/>
    <property type="match status" value="2"/>
</dbReference>
<keyword evidence="1 3" id="KW-0853">WD repeat</keyword>